<dbReference type="EMBL" id="SPHZ02000011">
    <property type="protein sequence ID" value="KAF0890995.1"/>
    <property type="molecule type" value="Genomic_DNA"/>
</dbReference>
<accession>A0A6G1BRL6</accession>
<comment type="caution">
    <text evidence="1">The sequence shown here is derived from an EMBL/GenBank/DDBJ whole genome shotgun (WGS) entry which is preliminary data.</text>
</comment>
<organism evidence="1 2">
    <name type="scientific">Oryza meyeriana var. granulata</name>
    <dbReference type="NCBI Taxonomy" id="110450"/>
    <lineage>
        <taxon>Eukaryota</taxon>
        <taxon>Viridiplantae</taxon>
        <taxon>Streptophyta</taxon>
        <taxon>Embryophyta</taxon>
        <taxon>Tracheophyta</taxon>
        <taxon>Spermatophyta</taxon>
        <taxon>Magnoliopsida</taxon>
        <taxon>Liliopsida</taxon>
        <taxon>Poales</taxon>
        <taxon>Poaceae</taxon>
        <taxon>BOP clade</taxon>
        <taxon>Oryzoideae</taxon>
        <taxon>Oryzeae</taxon>
        <taxon>Oryzinae</taxon>
        <taxon>Oryza</taxon>
        <taxon>Oryza meyeriana</taxon>
    </lineage>
</organism>
<dbReference type="Proteomes" id="UP000479710">
    <property type="component" value="Unassembled WGS sequence"/>
</dbReference>
<evidence type="ECO:0000313" key="1">
    <source>
        <dbReference type="EMBL" id="KAF0890995.1"/>
    </source>
</evidence>
<keyword evidence="2" id="KW-1185">Reference proteome</keyword>
<sequence>MRRENIAGRRLAAYPTCPLGCSASPERKGTSGADQPVATTAAAWDGLFVPWARCLLLGVEELDSLGNGPL</sequence>
<protein>
    <submittedName>
        <fullName evidence="1">Uncharacterized protein</fullName>
    </submittedName>
</protein>
<name>A0A6G1BRL6_9ORYZ</name>
<dbReference type="AlphaFoldDB" id="A0A6G1BRL6"/>
<proteinExistence type="predicted"/>
<evidence type="ECO:0000313" key="2">
    <source>
        <dbReference type="Proteomes" id="UP000479710"/>
    </source>
</evidence>
<reference evidence="1 2" key="1">
    <citation type="submission" date="2019-11" db="EMBL/GenBank/DDBJ databases">
        <title>Whole genome sequence of Oryza granulata.</title>
        <authorList>
            <person name="Li W."/>
        </authorList>
    </citation>
    <scope>NUCLEOTIDE SEQUENCE [LARGE SCALE GENOMIC DNA]</scope>
    <source>
        <strain evidence="2">cv. Menghai</strain>
        <tissue evidence="1">Leaf</tissue>
    </source>
</reference>
<gene>
    <name evidence="1" type="ORF">E2562_005104</name>
</gene>